<dbReference type="InterPro" id="IPR050268">
    <property type="entry name" value="NADH-dep_flavin_reductase"/>
</dbReference>
<dbReference type="Gene3D" id="3.90.79.10">
    <property type="entry name" value="Nucleoside Triphosphate Pyrophosphohydrolase"/>
    <property type="match status" value="1"/>
</dbReference>
<dbReference type="InterPro" id="IPR002563">
    <property type="entry name" value="Flavin_Rdtase-like_dom"/>
</dbReference>
<evidence type="ECO:0000256" key="2">
    <source>
        <dbReference type="ARBA" id="ARBA00023002"/>
    </source>
</evidence>
<dbReference type="InterPro" id="IPR012349">
    <property type="entry name" value="Split_barrel_FMN-bd"/>
</dbReference>
<reference evidence="4" key="1">
    <citation type="submission" date="2021-04" db="EMBL/GenBank/DDBJ databases">
        <title>Oceanospirillales bacteria with DddD are important DMSP degraders in coastal seawater.</title>
        <authorList>
            <person name="Liu J."/>
        </authorList>
    </citation>
    <scope>NUCLEOTIDE SEQUENCE</scope>
    <source>
        <strain evidence="4">GY6</strain>
    </source>
</reference>
<dbReference type="SUPFAM" id="SSF50475">
    <property type="entry name" value="FMN-binding split barrel"/>
    <property type="match status" value="1"/>
</dbReference>
<evidence type="ECO:0000313" key="4">
    <source>
        <dbReference type="EMBL" id="UTW03396.1"/>
    </source>
</evidence>
<evidence type="ECO:0000313" key="5">
    <source>
        <dbReference type="Proteomes" id="UP001059950"/>
    </source>
</evidence>
<gene>
    <name evidence="4" type="ORF">KDX31_19140</name>
</gene>
<dbReference type="Proteomes" id="UP001059950">
    <property type="component" value="Chromosome"/>
</dbReference>
<dbReference type="EMBL" id="CP073344">
    <property type="protein sequence ID" value="UTW03396.1"/>
    <property type="molecule type" value="Genomic_DNA"/>
</dbReference>
<evidence type="ECO:0000259" key="3">
    <source>
        <dbReference type="SMART" id="SM00903"/>
    </source>
</evidence>
<accession>A0ABY5GX03</accession>
<organism evidence="4 5">
    <name type="scientific">Amphritea atlantica</name>
    <dbReference type="NCBI Taxonomy" id="355243"/>
    <lineage>
        <taxon>Bacteria</taxon>
        <taxon>Pseudomonadati</taxon>
        <taxon>Pseudomonadota</taxon>
        <taxon>Gammaproteobacteria</taxon>
        <taxon>Oceanospirillales</taxon>
        <taxon>Oceanospirillaceae</taxon>
        <taxon>Amphritea</taxon>
    </lineage>
</organism>
<protein>
    <submittedName>
        <fullName evidence="4">Flavin reductase family protein</fullName>
    </submittedName>
</protein>
<sequence>MTTIDTRELRNAFGSFMTGVTVVTAVSESGEKVGFTANSFTSVSVDPPLLLVCPANNLSSFDIFNNCKHFAVNILAEDQQDISNTFASAKGDRFEGINWHSDDNGCPIIDGTVAHFSCSTYSNIPAGDHILLVGQISDFSANEKLGLGYAKGGYFSLGMEHRAEELTHSLDGVVGAIIEYDNKVLLTSTEQGYSLPQVASSSDQGSHKTIRNYLESQGLDCEMGSVYSVYENLDAQKFTTYYRANANNDTVNQSGVYIDIDKIADLNFVSSDIQSMLQRFVLEKQNGVFRLYVGDNKTGDIH</sequence>
<evidence type="ECO:0000256" key="1">
    <source>
        <dbReference type="ARBA" id="ARBA00008898"/>
    </source>
</evidence>
<feature type="domain" description="Flavin reductase like" evidence="3">
    <location>
        <begin position="13"/>
        <end position="156"/>
    </location>
</feature>
<keyword evidence="2" id="KW-0560">Oxidoreductase</keyword>
<dbReference type="Pfam" id="PF01613">
    <property type="entry name" value="Flavin_Reduct"/>
    <property type="match status" value="1"/>
</dbReference>
<dbReference type="PANTHER" id="PTHR30466">
    <property type="entry name" value="FLAVIN REDUCTASE"/>
    <property type="match status" value="1"/>
</dbReference>
<dbReference type="PANTHER" id="PTHR30466:SF11">
    <property type="entry name" value="FLAVIN-DEPENDENT MONOOXYGENASE, REDUCTASE SUBUNIT HSAB"/>
    <property type="match status" value="1"/>
</dbReference>
<keyword evidence="5" id="KW-1185">Reference proteome</keyword>
<proteinExistence type="inferred from homology"/>
<dbReference type="SMART" id="SM00903">
    <property type="entry name" value="Flavin_Reduct"/>
    <property type="match status" value="1"/>
</dbReference>
<comment type="similarity">
    <text evidence="1">Belongs to the non-flavoprotein flavin reductase family.</text>
</comment>
<name>A0ABY5GX03_9GAMM</name>
<dbReference type="Gene3D" id="2.30.110.10">
    <property type="entry name" value="Electron Transport, Fmn-binding Protein, Chain A"/>
    <property type="match status" value="1"/>
</dbReference>